<evidence type="ECO:0000313" key="2">
    <source>
        <dbReference type="RefSeq" id="XP_019099804.1"/>
    </source>
</evidence>
<protein>
    <submittedName>
        <fullName evidence="2">Uncharacterized protein LOC109132563</fullName>
    </submittedName>
</protein>
<keyword evidence="1" id="KW-1185">Reference proteome</keyword>
<sequence length="47" mass="5511">MLKLHLSQEEKHIFASNLLADKKMKTIDQEEKGFFGNFIDNAKEIFL</sequence>
<organism evidence="1 2">
    <name type="scientific">Camelina sativa</name>
    <name type="common">False flax</name>
    <name type="synonym">Myagrum sativum</name>
    <dbReference type="NCBI Taxonomy" id="90675"/>
    <lineage>
        <taxon>Eukaryota</taxon>
        <taxon>Viridiplantae</taxon>
        <taxon>Streptophyta</taxon>
        <taxon>Embryophyta</taxon>
        <taxon>Tracheophyta</taxon>
        <taxon>Spermatophyta</taxon>
        <taxon>Magnoliopsida</taxon>
        <taxon>eudicotyledons</taxon>
        <taxon>Gunneridae</taxon>
        <taxon>Pentapetalae</taxon>
        <taxon>rosids</taxon>
        <taxon>malvids</taxon>
        <taxon>Brassicales</taxon>
        <taxon>Brassicaceae</taxon>
        <taxon>Camelineae</taxon>
        <taxon>Camelina</taxon>
    </lineage>
</organism>
<accession>A0ABM1RLB6</accession>
<evidence type="ECO:0000313" key="1">
    <source>
        <dbReference type="Proteomes" id="UP000694864"/>
    </source>
</evidence>
<name>A0ABM1RLB6_CAMSA</name>
<gene>
    <name evidence="2" type="primary">LOC109132563</name>
</gene>
<dbReference type="RefSeq" id="XP_019099804.1">
    <property type="nucleotide sequence ID" value="XM_019244259.1"/>
</dbReference>
<reference evidence="1" key="1">
    <citation type="journal article" date="2014" name="Nat. Commun.">
        <title>The emerging biofuel crop Camelina sativa retains a highly undifferentiated hexaploid genome structure.</title>
        <authorList>
            <person name="Kagale S."/>
            <person name="Koh C."/>
            <person name="Nixon J."/>
            <person name="Bollina V."/>
            <person name="Clarke W.E."/>
            <person name="Tuteja R."/>
            <person name="Spillane C."/>
            <person name="Robinson S.J."/>
            <person name="Links M.G."/>
            <person name="Clarke C."/>
            <person name="Higgins E.E."/>
            <person name="Huebert T."/>
            <person name="Sharpe A.G."/>
            <person name="Parkin I.A."/>
        </authorList>
    </citation>
    <scope>NUCLEOTIDE SEQUENCE [LARGE SCALE GENOMIC DNA]</scope>
    <source>
        <strain evidence="1">cv. DH55</strain>
    </source>
</reference>
<dbReference type="GeneID" id="109132563"/>
<proteinExistence type="predicted"/>
<reference evidence="2" key="2">
    <citation type="submission" date="2025-08" db="UniProtKB">
        <authorList>
            <consortium name="RefSeq"/>
        </authorList>
    </citation>
    <scope>IDENTIFICATION</scope>
    <source>
        <tissue evidence="2">Leaf</tissue>
    </source>
</reference>
<dbReference type="Proteomes" id="UP000694864">
    <property type="component" value="Chromosome 4"/>
</dbReference>